<comment type="caution">
    <text evidence="2">The sequence shown here is derived from an EMBL/GenBank/DDBJ whole genome shotgun (WGS) entry which is preliminary data.</text>
</comment>
<name>A0A7W5A7H1_9ACTN</name>
<accession>A0A7W5A7H1</accession>
<reference evidence="2 3" key="1">
    <citation type="submission" date="2020-08" db="EMBL/GenBank/DDBJ databases">
        <title>Genomic Encyclopedia of Type Strains, Phase III (KMG-III): the genomes of soil and plant-associated and newly described type strains.</title>
        <authorList>
            <person name="Whitman W."/>
        </authorList>
    </citation>
    <scope>NUCLEOTIDE SEQUENCE [LARGE SCALE GENOMIC DNA]</scope>
    <source>
        <strain evidence="2 3">CECT 3302</strain>
    </source>
</reference>
<feature type="chain" id="PRO_5030858555" evidence="1">
    <location>
        <begin position="27"/>
        <end position="424"/>
    </location>
</feature>
<dbReference type="Proteomes" id="UP000577707">
    <property type="component" value="Unassembled WGS sequence"/>
</dbReference>
<organism evidence="2 3">
    <name type="scientific">Nocardioides albus</name>
    <dbReference type="NCBI Taxonomy" id="1841"/>
    <lineage>
        <taxon>Bacteria</taxon>
        <taxon>Bacillati</taxon>
        <taxon>Actinomycetota</taxon>
        <taxon>Actinomycetes</taxon>
        <taxon>Propionibacteriales</taxon>
        <taxon>Nocardioidaceae</taxon>
        <taxon>Nocardioides</taxon>
    </lineage>
</organism>
<evidence type="ECO:0000256" key="1">
    <source>
        <dbReference type="SAM" id="SignalP"/>
    </source>
</evidence>
<feature type="signal peptide" evidence="1">
    <location>
        <begin position="1"/>
        <end position="26"/>
    </location>
</feature>
<dbReference type="EMBL" id="JACHXG010000007">
    <property type="protein sequence ID" value="MBB3090644.1"/>
    <property type="molecule type" value="Genomic_DNA"/>
</dbReference>
<proteinExistence type="predicted"/>
<evidence type="ECO:0000313" key="2">
    <source>
        <dbReference type="EMBL" id="MBB3090644.1"/>
    </source>
</evidence>
<dbReference type="NCBIfam" id="NF040603">
    <property type="entry name" value="choice_anch_P"/>
    <property type="match status" value="2"/>
</dbReference>
<gene>
    <name evidence="2" type="ORF">FHS12_003602</name>
</gene>
<evidence type="ECO:0000313" key="3">
    <source>
        <dbReference type="Proteomes" id="UP000577707"/>
    </source>
</evidence>
<keyword evidence="3" id="KW-1185">Reference proteome</keyword>
<dbReference type="AlphaFoldDB" id="A0A7W5A7H1"/>
<sequence>MRTLALSAASVAVVGAILAVPAPSQAALTNTDFGMFASGFGTRVTGGSLPANSGDLGYQTIGCTRKAGHDVSNNTAGAKVPGLGTIGATTTKQRTIKSGSTVKSISEHKIADVVLDKNPLGKVTVEGLSSVSQAWWDGKGYKADSKAKIAHIVLDPAGPGRTIDLPIPGSDRPLVIPGIATIGLGNTVERTNADGAYSYANGIWIKLHGTDSEVIVGRSRAEINGQAFSAVFNGFSNSVDASALGGVVKVGKNPLTNAGCAGTKGKLKTKSIGHVPLGEVGNILDVKGLTSGQRSNQTKTTAEGYTFGEVANVNIGNGAIRIEAIRAQANVKYVKGKGSTASISGTKFGDIYIGKQKVSLAQLESALSRVDIPGLAKIETKVVVERSKNLVEVVALRLTLLDATEGTKTVVNIGHAKFKVNSSK</sequence>
<dbReference type="RefSeq" id="WP_183547797.1">
    <property type="nucleotide sequence ID" value="NZ_BMQT01000005.1"/>
</dbReference>
<keyword evidence="1" id="KW-0732">Signal</keyword>
<protein>
    <submittedName>
        <fullName evidence="2">Uncharacterized protein</fullName>
    </submittedName>
</protein>